<protein>
    <submittedName>
        <fullName evidence="1">Acetyltransferase (Modular protein)</fullName>
    </submittedName>
</protein>
<proteinExistence type="predicted"/>
<dbReference type="Proteomes" id="UP000035760">
    <property type="component" value="Unassembled WGS sequence"/>
</dbReference>
<comment type="caution">
    <text evidence="1">The sequence shown here is derived from an EMBL/GenBank/DDBJ whole genome shotgun (WGS) entry which is preliminary data.</text>
</comment>
<evidence type="ECO:0000313" key="1">
    <source>
        <dbReference type="EMBL" id="CDI01187.1"/>
    </source>
</evidence>
<reference evidence="1" key="2">
    <citation type="submission" date="2014-03" db="EMBL/GenBank/DDBJ databases">
        <title>Candidatus Competibacter-lineage genomes retrieved from metagenomes reveal functional metabolic diversity.</title>
        <authorList>
            <person name="McIlroy S.J."/>
            <person name="Albertsen M."/>
            <person name="Andresen E.K."/>
            <person name="Saunders A.M."/>
            <person name="Kristiansen R."/>
            <person name="Stokholm-Bjerregaard M."/>
            <person name="Nielsen K.L."/>
            <person name="Nielsen P.H."/>
        </authorList>
    </citation>
    <scope>NUCLEOTIDE SEQUENCE</scope>
    <source>
        <strain evidence="1">Run_A_D11</strain>
    </source>
</reference>
<keyword evidence="2" id="KW-1185">Reference proteome</keyword>
<dbReference type="OrthoDB" id="6183506at2"/>
<accession>W6M184</accession>
<name>W6M184_9GAMM</name>
<dbReference type="STRING" id="1400863.BN873_140010"/>
<sequence length="85" mass="9288">MRQQPKPTDREANVDEHDQQLAERVRTACVSTALEAYHDAGLSGLCAEGRWEYTIGVLRQLDLTPLLNAAALVPADCGVDVRQIG</sequence>
<evidence type="ECO:0000313" key="2">
    <source>
        <dbReference type="Proteomes" id="UP000035760"/>
    </source>
</evidence>
<dbReference type="AlphaFoldDB" id="W6M184"/>
<reference evidence="1" key="1">
    <citation type="submission" date="2013-07" db="EMBL/GenBank/DDBJ databases">
        <authorList>
            <person name="McIlroy S."/>
        </authorList>
    </citation>
    <scope>NUCLEOTIDE SEQUENCE [LARGE SCALE GENOMIC DNA]</scope>
    <source>
        <strain evidence="1">Run_A_D11</strain>
    </source>
</reference>
<dbReference type="GO" id="GO:0016740">
    <property type="term" value="F:transferase activity"/>
    <property type="evidence" value="ECO:0007669"/>
    <property type="project" value="UniProtKB-KW"/>
</dbReference>
<dbReference type="EMBL" id="CBTJ020000019">
    <property type="protein sequence ID" value="CDI01187.1"/>
    <property type="molecule type" value="Genomic_DNA"/>
</dbReference>
<organism evidence="1 2">
    <name type="scientific">Candidatus Competibacter denitrificans Run_A_D11</name>
    <dbReference type="NCBI Taxonomy" id="1400863"/>
    <lineage>
        <taxon>Bacteria</taxon>
        <taxon>Pseudomonadati</taxon>
        <taxon>Pseudomonadota</taxon>
        <taxon>Gammaproteobacteria</taxon>
        <taxon>Candidatus Competibacteraceae</taxon>
        <taxon>Candidatus Competibacter</taxon>
    </lineage>
</organism>
<gene>
    <name evidence="1" type="ORF">BN873_140010</name>
</gene>